<evidence type="ECO:0000256" key="3">
    <source>
        <dbReference type="ARBA" id="ARBA00017941"/>
    </source>
</evidence>
<gene>
    <name evidence="9" type="ORF">SAMN02745150_01062</name>
</gene>
<keyword evidence="9" id="KW-0969">Cilium</keyword>
<comment type="similarity">
    <text evidence="2">Belongs to the flagella basal body rod proteins family.</text>
</comment>
<keyword evidence="10" id="KW-1185">Reference proteome</keyword>
<dbReference type="Proteomes" id="UP000240042">
    <property type="component" value="Unassembled WGS sequence"/>
</dbReference>
<dbReference type="AlphaFoldDB" id="A0A1I1ED11"/>
<name>A0A1I1ED11_BREAD</name>
<keyword evidence="9" id="KW-0282">Flagellum</keyword>
<dbReference type="InterPro" id="IPR001444">
    <property type="entry name" value="Flag_bb_rod_N"/>
</dbReference>
<feature type="domain" description="Flagellar basal body rod protein N-terminal" evidence="7">
    <location>
        <begin position="7"/>
        <end position="34"/>
    </location>
</feature>
<dbReference type="InterPro" id="IPR019776">
    <property type="entry name" value="Flagellar_basal_body_rod_CS"/>
</dbReference>
<evidence type="ECO:0000256" key="5">
    <source>
        <dbReference type="ARBA" id="ARBA00025933"/>
    </source>
</evidence>
<dbReference type="Pfam" id="PF06429">
    <property type="entry name" value="Flg_bbr_C"/>
    <property type="match status" value="1"/>
</dbReference>
<comment type="subunit">
    <text evidence="5 6">The basal body constitutes a major portion of the flagellar organelle and consists of four rings (L,P,S, and M) mounted on a central rod. The rod consists of about 26 subunits of FlgG in the distal portion, and FlgB, FlgC and FlgF are thought to build up the proximal portion of the rod with about 6 subunits each.</text>
</comment>
<evidence type="ECO:0000259" key="7">
    <source>
        <dbReference type="Pfam" id="PF00460"/>
    </source>
</evidence>
<dbReference type="STRING" id="34097.SAMN02745150_01062"/>
<evidence type="ECO:0000256" key="1">
    <source>
        <dbReference type="ARBA" id="ARBA00004117"/>
    </source>
</evidence>
<dbReference type="GO" id="GO:0071978">
    <property type="term" value="P:bacterial-type flagellum-dependent swarming motility"/>
    <property type="evidence" value="ECO:0007669"/>
    <property type="project" value="TreeGrafter"/>
</dbReference>
<dbReference type="RefSeq" id="WP_092319369.1">
    <property type="nucleotide sequence ID" value="NZ_FOKY01000011.1"/>
</dbReference>
<proteinExistence type="inferred from homology"/>
<comment type="subcellular location">
    <subcellularLocation>
        <location evidence="1 6">Bacterial flagellum basal body</location>
    </subcellularLocation>
</comment>
<dbReference type="GO" id="GO:0030694">
    <property type="term" value="C:bacterial-type flagellum basal body, rod"/>
    <property type="evidence" value="ECO:0007669"/>
    <property type="project" value="UniProtKB-UniRule"/>
</dbReference>
<dbReference type="PANTHER" id="PTHR30435">
    <property type="entry name" value="FLAGELLAR PROTEIN"/>
    <property type="match status" value="1"/>
</dbReference>
<evidence type="ECO:0000313" key="10">
    <source>
        <dbReference type="Proteomes" id="UP000240042"/>
    </source>
</evidence>
<organism evidence="9 10">
    <name type="scientific">Brevinema andersonii</name>
    <dbReference type="NCBI Taxonomy" id="34097"/>
    <lineage>
        <taxon>Bacteria</taxon>
        <taxon>Pseudomonadati</taxon>
        <taxon>Spirochaetota</taxon>
        <taxon>Spirochaetia</taxon>
        <taxon>Brevinematales</taxon>
        <taxon>Brevinemataceae</taxon>
        <taxon>Brevinema</taxon>
    </lineage>
</organism>
<evidence type="ECO:0000256" key="2">
    <source>
        <dbReference type="ARBA" id="ARBA00009677"/>
    </source>
</evidence>
<dbReference type="Pfam" id="PF00460">
    <property type="entry name" value="Flg_bb_rod"/>
    <property type="match status" value="1"/>
</dbReference>
<keyword evidence="9" id="KW-0966">Cell projection</keyword>
<dbReference type="InterPro" id="IPR006299">
    <property type="entry name" value="FlgC"/>
</dbReference>
<dbReference type="EMBL" id="FOKY01000011">
    <property type="protein sequence ID" value="SFB85001.1"/>
    <property type="molecule type" value="Genomic_DNA"/>
</dbReference>
<dbReference type="NCBIfam" id="TIGR01395">
    <property type="entry name" value="FlgC"/>
    <property type="match status" value="1"/>
</dbReference>
<feature type="domain" description="Flagellar basal-body/hook protein C-terminal" evidence="8">
    <location>
        <begin position="105"/>
        <end position="149"/>
    </location>
</feature>
<evidence type="ECO:0000256" key="6">
    <source>
        <dbReference type="RuleBase" id="RU362062"/>
    </source>
</evidence>
<accession>A0A1I1ED11</accession>
<dbReference type="OrthoDB" id="9794148at2"/>
<protein>
    <recommendedName>
        <fullName evidence="3 6">Flagellar basal-body rod protein FlgC</fullName>
    </recommendedName>
</protein>
<sequence length="151" mass="16351">MGLFTSMNIGATGLTAQRLQVDVIANNIANANSTRTTEGGPYQRSRVVLTPRAGTPVFKSPHVPKALQPEMGGGVKVNAIEKDEAPARMVYDPTHPDAISGGRWSGYVAYPNVNIVEEMVNMIAANRSYEANVTMIESSKQMFDRALRLGQ</sequence>
<evidence type="ECO:0000256" key="4">
    <source>
        <dbReference type="ARBA" id="ARBA00023143"/>
    </source>
</evidence>
<evidence type="ECO:0000259" key="8">
    <source>
        <dbReference type="Pfam" id="PF06429"/>
    </source>
</evidence>
<dbReference type="InterPro" id="IPR010930">
    <property type="entry name" value="Flg_bb/hook_C_dom"/>
</dbReference>
<dbReference type="PROSITE" id="PS00588">
    <property type="entry name" value="FLAGELLA_BB_ROD"/>
    <property type="match status" value="1"/>
</dbReference>
<keyword evidence="4 6" id="KW-0975">Bacterial flagellum</keyword>
<reference evidence="10" key="1">
    <citation type="submission" date="2016-10" db="EMBL/GenBank/DDBJ databases">
        <authorList>
            <person name="Varghese N."/>
            <person name="Submissions S."/>
        </authorList>
    </citation>
    <scope>NUCLEOTIDE SEQUENCE [LARGE SCALE GENOMIC DNA]</scope>
    <source>
        <strain evidence="10">ATCC 43811</strain>
    </source>
</reference>
<dbReference type="PANTHER" id="PTHR30435:SF2">
    <property type="entry name" value="FLAGELLAR BASAL-BODY ROD PROTEIN FLGC"/>
    <property type="match status" value="1"/>
</dbReference>
<evidence type="ECO:0000313" key="9">
    <source>
        <dbReference type="EMBL" id="SFB85001.1"/>
    </source>
</evidence>